<keyword evidence="2" id="KW-0436">Ligase</keyword>
<evidence type="ECO:0000313" key="3">
    <source>
        <dbReference type="Proteomes" id="UP000029096"/>
    </source>
</evidence>
<evidence type="ECO:0000313" key="2">
    <source>
        <dbReference type="EMBL" id="KFI44744.1"/>
    </source>
</evidence>
<reference evidence="2 3" key="1">
    <citation type="submission" date="2014-03" db="EMBL/GenBank/DDBJ databases">
        <title>Genomics of Bifidobacteria.</title>
        <authorList>
            <person name="Ventura M."/>
            <person name="Milani C."/>
            <person name="Lugli G.A."/>
        </authorList>
    </citation>
    <scope>NUCLEOTIDE SEQUENCE [LARGE SCALE GENOMIC DNA]</scope>
    <source>
        <strain evidence="2 3">DSM 22767</strain>
    </source>
</reference>
<accession>A0A086ZDZ4</accession>
<dbReference type="EC" id="6.5.1.1" evidence="2"/>
<dbReference type="AlphaFoldDB" id="A0A086ZDZ4"/>
<evidence type="ECO:0000259" key="1">
    <source>
        <dbReference type="Pfam" id="PF23343"/>
    </source>
</evidence>
<proteinExistence type="predicted"/>
<dbReference type="Proteomes" id="UP000029096">
    <property type="component" value="Unassembled WGS sequence"/>
</dbReference>
<sequence>MVVIKIWNSKVFSDIELLRLRSILAIKSSLSALATYQRSDLGHYVASAEDGLEVKMSIITMRYCGGSASLSNGNSGNNGGAHGVRRMNKGWTKQAARSLEKFLQSVNPCDVGGRPFALSLTIKAELDENGIAMNIPDSDMFHRWINQLFKGCARNPQGQREDVLLAYVWLLEWQGNGEPHLHGVAWWPEDIPVQDVRRRMVDRWRKVLNADDYDMGGSGYAIKLMRDTDWFLYLSKHGSMGVNSYQRSYETMPESWTRRPGAMWGHSQHFPLEAVYKFDLDHHEDSDVNADSRCSEGKGFYVYRRLVCAWELSKLRSEKPDSGIVAMRQWKRNMGFWKHRRKHGLDRRRTAEEQWLDQPVEPSDFTGQKNLDPWGESSQAFNLSGSRRDILGVPRLGTHLGSQRRGISGWMSSEAQRQILQYIADNQEQIGCRVAQTVKDTNQQSILIGVPTVEKVTR</sequence>
<organism evidence="2 3">
    <name type="scientific">Bifidobacterium bohemicum DSM 22767</name>
    <dbReference type="NCBI Taxonomy" id="1437606"/>
    <lineage>
        <taxon>Bacteria</taxon>
        <taxon>Bacillati</taxon>
        <taxon>Actinomycetota</taxon>
        <taxon>Actinomycetes</taxon>
        <taxon>Bifidobacteriales</taxon>
        <taxon>Bifidobacteriaceae</taxon>
        <taxon>Bifidobacterium</taxon>
    </lineage>
</organism>
<gene>
    <name evidence="2" type="ORF">BBOH_1469</name>
</gene>
<dbReference type="Pfam" id="PF23343">
    <property type="entry name" value="REP_ORF2-G2P"/>
    <property type="match status" value="1"/>
</dbReference>
<dbReference type="GO" id="GO:0003910">
    <property type="term" value="F:DNA ligase (ATP) activity"/>
    <property type="evidence" value="ECO:0007669"/>
    <property type="project" value="UniProtKB-EC"/>
</dbReference>
<protein>
    <submittedName>
        <fullName evidence="2">Putative replication protein</fullName>
        <ecNumber evidence="2">6.5.1.1</ecNumber>
    </submittedName>
</protein>
<dbReference type="EMBL" id="JGYP01000005">
    <property type="protein sequence ID" value="KFI44744.1"/>
    <property type="molecule type" value="Genomic_DNA"/>
</dbReference>
<keyword evidence="3" id="KW-1185">Reference proteome</keyword>
<feature type="domain" description="Replication-associated protein ORF2/G2P" evidence="1">
    <location>
        <begin position="136"/>
        <end position="206"/>
    </location>
</feature>
<dbReference type="InterPro" id="IPR056906">
    <property type="entry name" value="ORF2/G2P_dom"/>
</dbReference>
<comment type="caution">
    <text evidence="2">The sequence shown here is derived from an EMBL/GenBank/DDBJ whole genome shotgun (WGS) entry which is preliminary data.</text>
</comment>
<name>A0A086ZDZ4_9BIFI</name>